<feature type="non-terminal residue" evidence="7">
    <location>
        <position position="585"/>
    </location>
</feature>
<evidence type="ECO:0000313" key="8">
    <source>
        <dbReference type="EMBL" id="CAL4774319.1"/>
    </source>
</evidence>
<feature type="region of interest" description="Disordered" evidence="3">
    <location>
        <begin position="360"/>
        <end position="424"/>
    </location>
</feature>
<evidence type="ECO:0000259" key="6">
    <source>
        <dbReference type="SMART" id="SM00223"/>
    </source>
</evidence>
<dbReference type="SMART" id="SM00223">
    <property type="entry name" value="APPLE"/>
    <property type="match status" value="1"/>
</dbReference>
<evidence type="ECO:0000256" key="5">
    <source>
        <dbReference type="SAM" id="SignalP"/>
    </source>
</evidence>
<dbReference type="EMBL" id="CAMXCT030001125">
    <property type="protein sequence ID" value="CAL4774319.1"/>
    <property type="molecule type" value="Genomic_DNA"/>
</dbReference>
<evidence type="ECO:0000256" key="3">
    <source>
        <dbReference type="SAM" id="MobiDB-lite"/>
    </source>
</evidence>
<feature type="domain" description="Apple" evidence="6">
    <location>
        <begin position="40"/>
        <end position="112"/>
    </location>
</feature>
<protein>
    <recommendedName>
        <fullName evidence="6">Apple domain-containing protein</fullName>
    </recommendedName>
</protein>
<feature type="transmembrane region" description="Helical" evidence="4">
    <location>
        <begin position="535"/>
        <end position="555"/>
    </location>
</feature>
<keyword evidence="1" id="KW-0677">Repeat</keyword>
<accession>A0A9P1FUP4</accession>
<feature type="region of interest" description="Disordered" evidence="3">
    <location>
        <begin position="560"/>
        <end position="585"/>
    </location>
</feature>
<sequence length="585" mass="61342">MTYSSMYCGRAMVILILPVFAEVPDVATVDGVDTKKVPGCYLRDARYLLTHLDHVTNPIENVFDFLECQMLCSKTAGCGRFVYSPSELFCYLGAGDQGVVDAKGAVSGPAVCPEDPAACHQLPTAPFPAETPEASQRAWPMNYTPTLLQCWPLNANVQPAYCKSHPPVTLEKSTHAGRCQTLHLVDLPEAESCGQNCAGNLLCSSWQERSEGRRGLSCYQGLGEACFGSEGPEVVDAGRLQHGQYRVIAELKGVQLMGLSFGFAAGSQQEQAIKRCRDICLSLLPCQAWQYSSEAGCYLENSFIQAMPYPPVVQKGSSFAHTAVAGEYLQRLCSGYLSRVRGDAQDAEVKKQAAMMVAYDDKETSPQKSEGAPVPVVVPSSAPAEESSRPQESSAVPVSPSTDAMLPPTLPPATGAAAPPATGEAASATAAAGIAVTPPSPAGAPNLAPQPMSVPTVAPLKPAPVATLAPVPTLAPVATVAPAGPAGLPLTPLLPVASAGPLRFREGADAKPVPQSGGAAAELQGGHGRRSISDWLVVSMGVFGLVMVCIAAHFLRSNGSRRKGVSESDSSDQDFDTERFADAPF</sequence>
<keyword evidence="4" id="KW-0812">Transmembrane</keyword>
<dbReference type="OrthoDB" id="418950at2759"/>
<dbReference type="SUPFAM" id="SSF57414">
    <property type="entry name" value="Hairpin loop containing domain-like"/>
    <property type="match status" value="1"/>
</dbReference>
<evidence type="ECO:0000256" key="1">
    <source>
        <dbReference type="ARBA" id="ARBA00022737"/>
    </source>
</evidence>
<evidence type="ECO:0000256" key="4">
    <source>
        <dbReference type="SAM" id="Phobius"/>
    </source>
</evidence>
<keyword evidence="5" id="KW-0732">Signal</keyword>
<keyword evidence="4" id="KW-0472">Membrane</keyword>
<dbReference type="Gene3D" id="3.50.4.10">
    <property type="entry name" value="Hepatocyte Growth Factor"/>
    <property type="match status" value="1"/>
</dbReference>
<feature type="signal peptide" evidence="5">
    <location>
        <begin position="1"/>
        <end position="21"/>
    </location>
</feature>
<dbReference type="GO" id="GO:0006508">
    <property type="term" value="P:proteolysis"/>
    <property type="evidence" value="ECO:0007669"/>
    <property type="project" value="InterPro"/>
</dbReference>
<reference evidence="8 9" key="2">
    <citation type="submission" date="2024-05" db="EMBL/GenBank/DDBJ databases">
        <authorList>
            <person name="Chen Y."/>
            <person name="Shah S."/>
            <person name="Dougan E. K."/>
            <person name="Thang M."/>
            <person name="Chan C."/>
        </authorList>
    </citation>
    <scope>NUCLEOTIDE SEQUENCE [LARGE SCALE GENOMIC DNA]</scope>
</reference>
<dbReference type="EMBL" id="CAMXCT010001125">
    <property type="protein sequence ID" value="CAI3987007.1"/>
    <property type="molecule type" value="Genomic_DNA"/>
</dbReference>
<dbReference type="Proteomes" id="UP001152797">
    <property type="component" value="Unassembled WGS sequence"/>
</dbReference>
<dbReference type="InterPro" id="IPR000177">
    <property type="entry name" value="Apple"/>
</dbReference>
<keyword evidence="4" id="KW-1133">Transmembrane helix</keyword>
<keyword evidence="2" id="KW-1015">Disulfide bond</keyword>
<proteinExistence type="predicted"/>
<feature type="compositionally biased region" description="Low complexity" evidence="3">
    <location>
        <begin position="369"/>
        <end position="395"/>
    </location>
</feature>
<evidence type="ECO:0000256" key="2">
    <source>
        <dbReference type="ARBA" id="ARBA00023157"/>
    </source>
</evidence>
<feature type="compositionally biased region" description="Low complexity" evidence="3">
    <location>
        <begin position="412"/>
        <end position="424"/>
    </location>
</feature>
<reference evidence="7" key="1">
    <citation type="submission" date="2022-10" db="EMBL/GenBank/DDBJ databases">
        <authorList>
            <person name="Chen Y."/>
            <person name="Dougan E. K."/>
            <person name="Chan C."/>
            <person name="Rhodes N."/>
            <person name="Thang M."/>
        </authorList>
    </citation>
    <scope>NUCLEOTIDE SEQUENCE</scope>
</reference>
<feature type="chain" id="PRO_5043272440" description="Apple domain-containing protein" evidence="5">
    <location>
        <begin position="22"/>
        <end position="585"/>
    </location>
</feature>
<feature type="compositionally biased region" description="Basic and acidic residues" evidence="3">
    <location>
        <begin position="576"/>
        <end position="585"/>
    </location>
</feature>
<dbReference type="EMBL" id="CAMXCT020001125">
    <property type="protein sequence ID" value="CAL1140382.1"/>
    <property type="molecule type" value="Genomic_DNA"/>
</dbReference>
<name>A0A9P1FUP4_9DINO</name>
<dbReference type="AlphaFoldDB" id="A0A9P1FUP4"/>
<organism evidence="7">
    <name type="scientific">Cladocopium goreaui</name>
    <dbReference type="NCBI Taxonomy" id="2562237"/>
    <lineage>
        <taxon>Eukaryota</taxon>
        <taxon>Sar</taxon>
        <taxon>Alveolata</taxon>
        <taxon>Dinophyceae</taxon>
        <taxon>Suessiales</taxon>
        <taxon>Symbiodiniaceae</taxon>
        <taxon>Cladocopium</taxon>
    </lineage>
</organism>
<evidence type="ECO:0000313" key="9">
    <source>
        <dbReference type="Proteomes" id="UP001152797"/>
    </source>
</evidence>
<evidence type="ECO:0000313" key="7">
    <source>
        <dbReference type="EMBL" id="CAI3987007.1"/>
    </source>
</evidence>
<comment type="caution">
    <text evidence="7">The sequence shown here is derived from an EMBL/GenBank/DDBJ whole genome shotgun (WGS) entry which is preliminary data.</text>
</comment>
<dbReference type="GO" id="GO:0005576">
    <property type="term" value="C:extracellular region"/>
    <property type="evidence" value="ECO:0007669"/>
    <property type="project" value="InterPro"/>
</dbReference>
<keyword evidence="9" id="KW-1185">Reference proteome</keyword>
<gene>
    <name evidence="7" type="ORF">C1SCF055_LOCUS14316</name>
</gene>